<evidence type="ECO:0000313" key="15">
    <source>
        <dbReference type="EMBL" id="MFC5468170.1"/>
    </source>
</evidence>
<evidence type="ECO:0000256" key="8">
    <source>
        <dbReference type="ARBA" id="ARBA00022777"/>
    </source>
</evidence>
<dbReference type="InterPro" id="IPR050640">
    <property type="entry name" value="Bact_2-comp_sensor_kinase"/>
</dbReference>
<dbReference type="Pfam" id="PF02518">
    <property type="entry name" value="HATPase_c"/>
    <property type="match status" value="1"/>
</dbReference>
<protein>
    <recommendedName>
        <fullName evidence="3">histidine kinase</fullName>
        <ecNumber evidence="3">2.7.13.3</ecNumber>
    </recommendedName>
</protein>
<keyword evidence="8 15" id="KW-0418">Kinase</keyword>
<dbReference type="PROSITE" id="PS50109">
    <property type="entry name" value="HIS_KIN"/>
    <property type="match status" value="1"/>
</dbReference>
<evidence type="ECO:0000256" key="4">
    <source>
        <dbReference type="ARBA" id="ARBA00022475"/>
    </source>
</evidence>
<dbReference type="PRINTS" id="PR00344">
    <property type="entry name" value="BCTRLSENSOR"/>
</dbReference>
<comment type="caution">
    <text evidence="15">The sequence shown here is derived from an EMBL/GenBank/DDBJ whole genome shotgun (WGS) entry which is preliminary data.</text>
</comment>
<evidence type="ECO:0000256" key="9">
    <source>
        <dbReference type="ARBA" id="ARBA00022840"/>
    </source>
</evidence>
<gene>
    <name evidence="15" type="ORF">ACFPPD_05510</name>
</gene>
<comment type="catalytic activity">
    <reaction evidence="1">
        <text>ATP + protein L-histidine = ADP + protein N-phospho-L-histidine.</text>
        <dbReference type="EC" id="2.7.13.3"/>
    </reaction>
</comment>
<proteinExistence type="predicted"/>
<dbReference type="InterPro" id="IPR003594">
    <property type="entry name" value="HATPase_dom"/>
</dbReference>
<keyword evidence="6 15" id="KW-0808">Transferase</keyword>
<evidence type="ECO:0000256" key="3">
    <source>
        <dbReference type="ARBA" id="ARBA00012438"/>
    </source>
</evidence>
<dbReference type="GO" id="GO:0004673">
    <property type="term" value="F:protein histidine kinase activity"/>
    <property type="evidence" value="ECO:0007669"/>
    <property type="project" value="UniProtKB-EC"/>
</dbReference>
<dbReference type="CDD" id="cd06225">
    <property type="entry name" value="HAMP"/>
    <property type="match status" value="1"/>
</dbReference>
<comment type="subcellular location">
    <subcellularLocation>
        <location evidence="2">Cell membrane</location>
        <topology evidence="2">Multi-pass membrane protein</topology>
    </subcellularLocation>
</comment>
<reference evidence="16" key="1">
    <citation type="journal article" date="2019" name="Int. J. Syst. Evol. Microbiol.">
        <title>The Global Catalogue of Microorganisms (GCM) 10K type strain sequencing project: providing services to taxonomists for standard genome sequencing and annotation.</title>
        <authorList>
            <consortium name="The Broad Institute Genomics Platform"/>
            <consortium name="The Broad Institute Genome Sequencing Center for Infectious Disease"/>
            <person name="Wu L."/>
            <person name="Ma J."/>
        </authorList>
    </citation>
    <scope>NUCLEOTIDE SEQUENCE [LARGE SCALE GENOMIC DNA]</scope>
    <source>
        <strain evidence="16">CCUG 57113</strain>
    </source>
</reference>
<dbReference type="EC" id="2.7.13.3" evidence="3"/>
<dbReference type="CDD" id="cd18774">
    <property type="entry name" value="PDC2_HK_sensor"/>
    <property type="match status" value="1"/>
</dbReference>
<evidence type="ECO:0000256" key="11">
    <source>
        <dbReference type="ARBA" id="ARBA00023136"/>
    </source>
</evidence>
<evidence type="ECO:0000256" key="2">
    <source>
        <dbReference type="ARBA" id="ARBA00004651"/>
    </source>
</evidence>
<dbReference type="Pfam" id="PF00672">
    <property type="entry name" value="HAMP"/>
    <property type="match status" value="1"/>
</dbReference>
<evidence type="ECO:0000256" key="6">
    <source>
        <dbReference type="ARBA" id="ARBA00022679"/>
    </source>
</evidence>
<name>A0ABW0LQJ2_9BACL</name>
<evidence type="ECO:0000256" key="10">
    <source>
        <dbReference type="ARBA" id="ARBA00023012"/>
    </source>
</evidence>
<dbReference type="Gene3D" id="3.30.450.20">
    <property type="entry name" value="PAS domain"/>
    <property type="match status" value="2"/>
</dbReference>
<keyword evidence="11 12" id="KW-0472">Membrane</keyword>
<keyword evidence="9" id="KW-0067">ATP-binding</keyword>
<evidence type="ECO:0000256" key="5">
    <source>
        <dbReference type="ARBA" id="ARBA00022553"/>
    </source>
</evidence>
<dbReference type="PROSITE" id="PS50885">
    <property type="entry name" value="HAMP"/>
    <property type="match status" value="1"/>
</dbReference>
<sequence length="623" mass="70427">MIHSLLRLLAELASRARLVHKLVLSFFFLMLLCLGMQAGIYYSNASRMLEDKLIYSARQSFEQTSALLSLKISNIIEKSNILIENSTFTEALAHNTDSASLHEQLVLFQSFLPYVAALEDGTTLTRVRVYVHDLTITSNDQRNFFHMDQIHDAKWLKRLTQEGLLVVWITGDDWQGDETPPLTRNESPNIGMLSLGKFIVDPFDYSRIVAAARFDFPKSNISEILKKANATPNSVTWIQNRQGHLAAASDESKLKEMNFPYLQDNEMSAPAHDPIQTVTLQNGKEAFMVRQWLEQTDWQMVTVIPKSDLAADSQIIRNQVAWLAAIVGLIALALAYFISYSMTRRISALAATMKETQNGRPVPFEGHLGRDELGTLGRTYNLMIKRISELMNDQLEAGNRLREAELRTLQAQINPHFLYNTLDMMNWYARRNSGKEIVEILESVSRFYKLVLNRGNDVVSLKDEIAQISAYFAIQNKRFNGSLKLVLKLDEELLQYMVLKLILQPLVENAILHGILCKEEKSGTVTISVSRRADDLLIQVEDDGVGMPEKVLENFRRNIPAVTDSSETTGSGFGLRNVQERIRLHYGGTYGIEIASEAGVGTIVELRIPTVRISDNQPEDMKV</sequence>
<dbReference type="InterPro" id="IPR003660">
    <property type="entry name" value="HAMP_dom"/>
</dbReference>
<keyword evidence="16" id="KW-1185">Reference proteome</keyword>
<dbReference type="Proteomes" id="UP001596105">
    <property type="component" value="Unassembled WGS sequence"/>
</dbReference>
<accession>A0ABW0LQJ2</accession>
<dbReference type="RefSeq" id="WP_209746585.1">
    <property type="nucleotide sequence ID" value="NZ_JBHSMH010000007.1"/>
</dbReference>
<organism evidence="15 16">
    <name type="scientific">Cohnella suwonensis</name>
    <dbReference type="NCBI Taxonomy" id="696072"/>
    <lineage>
        <taxon>Bacteria</taxon>
        <taxon>Bacillati</taxon>
        <taxon>Bacillota</taxon>
        <taxon>Bacilli</taxon>
        <taxon>Bacillales</taxon>
        <taxon>Paenibacillaceae</taxon>
        <taxon>Cohnella</taxon>
    </lineage>
</organism>
<dbReference type="InterPro" id="IPR005467">
    <property type="entry name" value="His_kinase_dom"/>
</dbReference>
<feature type="transmembrane region" description="Helical" evidence="12">
    <location>
        <begin position="320"/>
        <end position="338"/>
    </location>
</feature>
<keyword evidence="7" id="KW-0547">Nucleotide-binding</keyword>
<dbReference type="InterPro" id="IPR010559">
    <property type="entry name" value="Sig_transdc_His_kin_internal"/>
</dbReference>
<feature type="domain" description="Histidine kinase" evidence="13">
    <location>
        <begin position="413"/>
        <end position="612"/>
    </location>
</feature>
<dbReference type="SMART" id="SM00304">
    <property type="entry name" value="HAMP"/>
    <property type="match status" value="1"/>
</dbReference>
<evidence type="ECO:0000256" key="1">
    <source>
        <dbReference type="ARBA" id="ARBA00000085"/>
    </source>
</evidence>
<evidence type="ECO:0000256" key="7">
    <source>
        <dbReference type="ARBA" id="ARBA00022741"/>
    </source>
</evidence>
<dbReference type="PANTHER" id="PTHR34220:SF7">
    <property type="entry name" value="SENSOR HISTIDINE KINASE YPDA"/>
    <property type="match status" value="1"/>
</dbReference>
<evidence type="ECO:0000259" key="14">
    <source>
        <dbReference type="PROSITE" id="PS50885"/>
    </source>
</evidence>
<dbReference type="PANTHER" id="PTHR34220">
    <property type="entry name" value="SENSOR HISTIDINE KINASE YPDA"/>
    <property type="match status" value="1"/>
</dbReference>
<dbReference type="Gene3D" id="6.10.340.10">
    <property type="match status" value="1"/>
</dbReference>
<dbReference type="Gene3D" id="3.30.565.10">
    <property type="entry name" value="Histidine kinase-like ATPase, C-terminal domain"/>
    <property type="match status" value="1"/>
</dbReference>
<keyword evidence="5" id="KW-0597">Phosphoprotein</keyword>
<keyword evidence="12" id="KW-0812">Transmembrane</keyword>
<dbReference type="SUPFAM" id="SSF55874">
    <property type="entry name" value="ATPase domain of HSP90 chaperone/DNA topoisomerase II/histidine kinase"/>
    <property type="match status" value="1"/>
</dbReference>
<evidence type="ECO:0000259" key="13">
    <source>
        <dbReference type="PROSITE" id="PS50109"/>
    </source>
</evidence>
<dbReference type="SMART" id="SM00387">
    <property type="entry name" value="HATPase_c"/>
    <property type="match status" value="1"/>
</dbReference>
<evidence type="ECO:0000313" key="16">
    <source>
        <dbReference type="Proteomes" id="UP001596105"/>
    </source>
</evidence>
<dbReference type="InterPro" id="IPR004358">
    <property type="entry name" value="Sig_transdc_His_kin-like_C"/>
</dbReference>
<keyword evidence="12" id="KW-1133">Transmembrane helix</keyword>
<feature type="transmembrane region" description="Helical" evidence="12">
    <location>
        <begin position="21"/>
        <end position="42"/>
    </location>
</feature>
<dbReference type="InterPro" id="IPR036890">
    <property type="entry name" value="HATPase_C_sf"/>
</dbReference>
<keyword evidence="10" id="KW-0902">Two-component regulatory system</keyword>
<keyword evidence="4" id="KW-1003">Cell membrane</keyword>
<dbReference type="Pfam" id="PF06580">
    <property type="entry name" value="His_kinase"/>
    <property type="match status" value="1"/>
</dbReference>
<dbReference type="EMBL" id="JBHSMH010000007">
    <property type="protein sequence ID" value="MFC5468170.1"/>
    <property type="molecule type" value="Genomic_DNA"/>
</dbReference>
<evidence type="ECO:0000256" key="12">
    <source>
        <dbReference type="SAM" id="Phobius"/>
    </source>
</evidence>
<feature type="domain" description="HAMP" evidence="14">
    <location>
        <begin position="340"/>
        <end position="392"/>
    </location>
</feature>